<evidence type="ECO:0000313" key="13">
    <source>
        <dbReference type="Proteomes" id="UP000182373"/>
    </source>
</evidence>
<organism evidence="12 13">
    <name type="scientific">Granulibacter bethesdensis</name>
    <dbReference type="NCBI Taxonomy" id="364410"/>
    <lineage>
        <taxon>Bacteria</taxon>
        <taxon>Pseudomonadati</taxon>
        <taxon>Pseudomonadota</taxon>
        <taxon>Alphaproteobacteria</taxon>
        <taxon>Acetobacterales</taxon>
        <taxon>Acetobacteraceae</taxon>
        <taxon>Granulibacter</taxon>
    </lineage>
</organism>
<keyword evidence="4 8" id="KW-0812">Transmembrane</keyword>
<dbReference type="Pfam" id="PF07715">
    <property type="entry name" value="Plug"/>
    <property type="match status" value="1"/>
</dbReference>
<accession>A0AAC9KB95</accession>
<keyword evidence="3 8" id="KW-1134">Transmembrane beta strand</keyword>
<dbReference type="InterPro" id="IPR039426">
    <property type="entry name" value="TonB-dep_rcpt-like"/>
</dbReference>
<dbReference type="PANTHER" id="PTHR30069:SF49">
    <property type="entry name" value="OUTER MEMBRANE PROTEIN C"/>
    <property type="match status" value="1"/>
</dbReference>
<dbReference type="GO" id="GO:0009279">
    <property type="term" value="C:cell outer membrane"/>
    <property type="evidence" value="ECO:0007669"/>
    <property type="project" value="UniProtKB-SubCell"/>
</dbReference>
<dbReference type="InterPro" id="IPR012910">
    <property type="entry name" value="Plug_dom"/>
</dbReference>
<feature type="domain" description="TonB-dependent receptor plug" evidence="11">
    <location>
        <begin position="107"/>
        <end position="207"/>
    </location>
</feature>
<evidence type="ECO:0000256" key="8">
    <source>
        <dbReference type="PROSITE-ProRule" id="PRU01360"/>
    </source>
</evidence>
<evidence type="ECO:0000259" key="10">
    <source>
        <dbReference type="Pfam" id="PF00593"/>
    </source>
</evidence>
<evidence type="ECO:0000313" key="12">
    <source>
        <dbReference type="EMBL" id="APH53602.1"/>
    </source>
</evidence>
<keyword evidence="2 8" id="KW-0813">Transport</keyword>
<dbReference type="Proteomes" id="UP000182373">
    <property type="component" value="Chromosome"/>
</dbReference>
<evidence type="ECO:0000256" key="2">
    <source>
        <dbReference type="ARBA" id="ARBA00022448"/>
    </source>
</evidence>
<evidence type="ECO:0000256" key="1">
    <source>
        <dbReference type="ARBA" id="ARBA00004571"/>
    </source>
</evidence>
<proteinExistence type="inferred from homology"/>
<comment type="subcellular location">
    <subcellularLocation>
        <location evidence="1 8">Cell outer membrane</location>
        <topology evidence="1 8">Multi-pass membrane protein</topology>
    </subcellularLocation>
</comment>
<dbReference type="PANTHER" id="PTHR30069">
    <property type="entry name" value="TONB-DEPENDENT OUTER MEMBRANE RECEPTOR"/>
    <property type="match status" value="1"/>
</dbReference>
<dbReference type="InterPro" id="IPR000531">
    <property type="entry name" value="Beta-barrel_TonB"/>
</dbReference>
<evidence type="ECO:0000256" key="5">
    <source>
        <dbReference type="ARBA" id="ARBA00023077"/>
    </source>
</evidence>
<reference evidence="13" key="1">
    <citation type="submission" date="2016-11" db="EMBL/GenBank/DDBJ databases">
        <title>Comparative genomic and phenotypic analysis of Granulibacter bethesdensis clinical isolates from patients with chronic granulomatous disease.</title>
        <authorList>
            <person name="Zarember K.A."/>
            <person name="Porcella S.F."/>
            <person name="Chu J."/>
            <person name="Ding L."/>
            <person name="Dahlstrom E."/>
            <person name="Barbian K."/>
            <person name="Martens C."/>
            <person name="Sykora L."/>
            <person name="Kramer S."/>
            <person name="Pettinato A.M."/>
            <person name="Hong H."/>
            <person name="Wald G."/>
            <person name="Berg L.J."/>
            <person name="Rogge L.S."/>
            <person name="Greenberg D.E."/>
            <person name="Falcone E.L."/>
            <person name="Neves J.F."/>
            <person name="Simoes M.J."/>
            <person name="Casal M."/>
            <person name="Rodriguez-Lopez F.C."/>
            <person name="Zelazny A."/>
            <person name="Gallin J.I."/>
            <person name="Holland S.M."/>
        </authorList>
    </citation>
    <scope>NUCLEOTIDE SEQUENCE [LARGE SCALE GENOMIC DNA]</scope>
    <source>
        <strain evidence="13">NIH9.1</strain>
    </source>
</reference>
<comment type="similarity">
    <text evidence="8 9">Belongs to the TonB-dependent receptor family.</text>
</comment>
<evidence type="ECO:0000259" key="11">
    <source>
        <dbReference type="Pfam" id="PF07715"/>
    </source>
</evidence>
<protein>
    <submittedName>
        <fullName evidence="12">TonB-dependent receptor</fullName>
    </submittedName>
</protein>
<keyword evidence="12" id="KW-0675">Receptor</keyword>
<name>A0AAC9KB95_9PROT</name>
<keyword evidence="5 9" id="KW-0798">TonB box</keyword>
<dbReference type="Pfam" id="PF00593">
    <property type="entry name" value="TonB_dep_Rec_b-barrel"/>
    <property type="match status" value="1"/>
</dbReference>
<evidence type="ECO:0000256" key="4">
    <source>
        <dbReference type="ARBA" id="ARBA00022692"/>
    </source>
</evidence>
<evidence type="ECO:0000256" key="9">
    <source>
        <dbReference type="RuleBase" id="RU003357"/>
    </source>
</evidence>
<keyword evidence="7 8" id="KW-0998">Cell outer membrane</keyword>
<dbReference type="GO" id="GO:0015344">
    <property type="term" value="F:siderophore uptake transmembrane transporter activity"/>
    <property type="evidence" value="ECO:0007669"/>
    <property type="project" value="TreeGrafter"/>
</dbReference>
<dbReference type="AlphaFoldDB" id="A0AAC9KB95"/>
<dbReference type="InterPro" id="IPR036942">
    <property type="entry name" value="Beta-barrel_TonB_sf"/>
</dbReference>
<feature type="domain" description="TonB-dependent receptor-like beta-barrel" evidence="10">
    <location>
        <begin position="272"/>
        <end position="740"/>
    </location>
</feature>
<dbReference type="EMBL" id="CP018191">
    <property type="protein sequence ID" value="APH53602.1"/>
    <property type="molecule type" value="Genomic_DNA"/>
</dbReference>
<dbReference type="PROSITE" id="PS52016">
    <property type="entry name" value="TONB_DEPENDENT_REC_3"/>
    <property type="match status" value="1"/>
</dbReference>
<evidence type="ECO:0000256" key="6">
    <source>
        <dbReference type="ARBA" id="ARBA00023136"/>
    </source>
</evidence>
<dbReference type="InterPro" id="IPR037066">
    <property type="entry name" value="Plug_dom_sf"/>
</dbReference>
<evidence type="ECO:0000256" key="3">
    <source>
        <dbReference type="ARBA" id="ARBA00022452"/>
    </source>
</evidence>
<dbReference type="Gene3D" id="2.40.170.20">
    <property type="entry name" value="TonB-dependent receptor, beta-barrel domain"/>
    <property type="match status" value="1"/>
</dbReference>
<evidence type="ECO:0000256" key="7">
    <source>
        <dbReference type="ARBA" id="ARBA00023237"/>
    </source>
</evidence>
<dbReference type="Gene3D" id="2.170.130.10">
    <property type="entry name" value="TonB-dependent receptor, plug domain"/>
    <property type="match status" value="1"/>
</dbReference>
<keyword evidence="6 8" id="KW-0472">Membrane</keyword>
<gene>
    <name evidence="12" type="ORF">GbCGDNIH9_0371</name>
</gene>
<dbReference type="SUPFAM" id="SSF56935">
    <property type="entry name" value="Porins"/>
    <property type="match status" value="1"/>
</dbReference>
<sequence length="781" mass="85010">MAVRLCTRPSCPCLKATRRSCAHLFKHQVRIFHMIRHLHGRAGRAALLASGTILAGNMLAAGWPFSPAWAQGAASAPNATTGSSSLPTLHVLADSPLSLIGEPLDKTTVSQTMMDRNRLNSPDTAELFKGVAGVSFYQAGRVSALPVINGMNDDRVATEVDGVRISAACPNHMNPALSYVDPGMVKTASVIAGITPVSAGGDSIAGTVSVERTDPIFSKDKSILATGHVTASYRSNGNTVGTSGAVTVANDTVSLRYEGSWSQAGNYEGGGDAGIVRSTKYQSFNHAVTLGLKRDNHRLTLTAGQQDIPYEGFPNQFMDMTNNRSTFVNGHYEGDFSWGELDVRGYWQRITHVMNMLDDKGGHSATTGMPMNSDSRLAGYAIKATIPLGSWNTLRLGSSFDHQGLNDWWPPLVGSMMMGPDTYHNINNGHRDRLGHFAEWESRWTNRFSSLLGFRNDIVMMNTGEVSPYSSGGMMMGMGGMGGMMGMGNPDAAAAKAFNAMYRGRTDVNFDVTALGRYRVSDMISLEGGYARKTRSPNLYERYAWGQSAMTSQMIGWFGDGNGYVGNPDLKPEIAHTVSTTVLFRDPEQERWKISIQPFYTYVEGFINANLLKSLSSHFNQLQFANHNAQLYGVNVSGSARLWHSARWGHGELGGTLSYVRGEDLETRHSLYHMMPINGLIGLYETRGNWSGRAEATFVNSKTIIDPTRNEPRTPGYALFGLGAAYSWKNVKVEGGIENIFDQKYYLPLGGLSLGDFDATGVLRALPGLGRSYNLSMTVSF</sequence>
<dbReference type="GO" id="GO:0044718">
    <property type="term" value="P:siderophore transmembrane transport"/>
    <property type="evidence" value="ECO:0007669"/>
    <property type="project" value="TreeGrafter"/>
</dbReference>